<feature type="compositionally biased region" description="Basic and acidic residues" evidence="1">
    <location>
        <begin position="32"/>
        <end position="43"/>
    </location>
</feature>
<evidence type="ECO:0000256" key="1">
    <source>
        <dbReference type="SAM" id="MobiDB-lite"/>
    </source>
</evidence>
<reference evidence="2 3" key="1">
    <citation type="submission" date="2022-04" db="EMBL/GenBank/DDBJ databases">
        <authorList>
            <person name="Jaya Jothi S."/>
            <person name="Mutusamy P."/>
            <person name="Kumarasan Y."/>
            <person name="Su YIn L."/>
            <person name="Loke S."/>
            <person name="Croft L."/>
            <person name="Rajandas H."/>
            <person name="Parimannan S."/>
        </authorList>
    </citation>
    <scope>NUCLEOTIDE SEQUENCE [LARGE SCALE GENOMIC DNA]</scope>
</reference>
<sequence length="290" mass="31279">MSDIYAEFGVNNAVISSDNIEEHEQAMLAKPIEVRDGDDRIEAVESDESTSEEETEGQAQEVELSESDESDESGETETEGETEGAPFQPVGEPSEELVQSSARIAEHEGAFTDMVDTAIERGLSAESVARIQQEYAEDGLTEKSYQELAEAGYSKNFVDSYLRGQEALVEQYVAGVIAFAGGQDNFNALYTHLQTNSPDSAEALVAAMENRDLKTVKAIINLAAGSRSKTFGKPAARSVTKRGIPAAAVAVKTEGFSSSAQMIKAMSDPRYATDAEYRRSVEQKVAASSF</sequence>
<evidence type="ECO:0000313" key="3">
    <source>
        <dbReference type="Proteomes" id="UP001056273"/>
    </source>
</evidence>
<feature type="compositionally biased region" description="Acidic residues" evidence="1">
    <location>
        <begin position="44"/>
        <end position="56"/>
    </location>
</feature>
<dbReference type="EMBL" id="ON287378">
    <property type="protein sequence ID" value="URX37642.1"/>
    <property type="molecule type" value="Genomic_DNA"/>
</dbReference>
<keyword evidence="3" id="KW-1185">Reference proteome</keyword>
<name>A0A9E7LUS9_9CAUD</name>
<dbReference type="Proteomes" id="UP001056273">
    <property type="component" value="Segment"/>
</dbReference>
<protein>
    <submittedName>
        <fullName evidence="2">Capsid assembly scaffolding protein</fullName>
    </submittedName>
</protein>
<dbReference type="Pfam" id="PF05396">
    <property type="entry name" value="Phage_T7_Capsid"/>
    <property type="match status" value="1"/>
</dbReference>
<proteinExistence type="predicted"/>
<feature type="compositionally biased region" description="Acidic residues" evidence="1">
    <location>
        <begin position="63"/>
        <end position="82"/>
    </location>
</feature>
<organism evidence="2 3">
    <name type="scientific">Dickeya phage DchS19</name>
    <dbReference type="NCBI Taxonomy" id="2951194"/>
    <lineage>
        <taxon>Viruses</taxon>
        <taxon>Duplodnaviria</taxon>
        <taxon>Heunggongvirae</taxon>
        <taxon>Uroviricota</taxon>
        <taxon>Caudoviricetes</taxon>
        <taxon>Autographivirales</taxon>
        <taxon>Autotranscriptaviridae</taxon>
        <taxon>Studiervirinae</taxon>
        <taxon>Ningirsuvirus</taxon>
        <taxon>Ningirsuvirus DchS19</taxon>
    </lineage>
</organism>
<accession>A0A9E7LUS9</accession>
<gene>
    <name evidence="2" type="primary">9</name>
    <name evidence="2" type="ORF">FNPHOIGM_00005</name>
</gene>
<feature type="region of interest" description="Disordered" evidence="1">
    <location>
        <begin position="29"/>
        <end position="99"/>
    </location>
</feature>
<dbReference type="GO" id="GO:0019069">
    <property type="term" value="P:viral capsid assembly"/>
    <property type="evidence" value="ECO:0007669"/>
    <property type="project" value="InterPro"/>
</dbReference>
<evidence type="ECO:0000313" key="2">
    <source>
        <dbReference type="EMBL" id="URX37642.1"/>
    </source>
</evidence>
<dbReference type="InterPro" id="IPR008768">
    <property type="entry name" value="Gp9-like"/>
</dbReference>